<dbReference type="PANTHER" id="PTHR45718">
    <property type="entry name" value="TRANSCRIPTIONAL ACTIVATOR CUBITUS INTERRUPTUS"/>
    <property type="match status" value="1"/>
</dbReference>
<evidence type="ECO:0000256" key="10">
    <source>
        <dbReference type="SAM" id="SignalP"/>
    </source>
</evidence>
<dbReference type="AlphaFoldDB" id="A0A553RKT9"/>
<dbReference type="GO" id="GO:0005634">
    <property type="term" value="C:nucleus"/>
    <property type="evidence" value="ECO:0007669"/>
    <property type="project" value="UniProtKB-SubCell"/>
</dbReference>
<dbReference type="InterPro" id="IPR013087">
    <property type="entry name" value="Znf_C2H2_type"/>
</dbReference>
<accession>A0A553RKT9</accession>
<organism evidence="12 13">
    <name type="scientific">Danionella cerebrum</name>
    <dbReference type="NCBI Taxonomy" id="2873325"/>
    <lineage>
        <taxon>Eukaryota</taxon>
        <taxon>Metazoa</taxon>
        <taxon>Chordata</taxon>
        <taxon>Craniata</taxon>
        <taxon>Vertebrata</taxon>
        <taxon>Euteleostomi</taxon>
        <taxon>Actinopterygii</taxon>
        <taxon>Neopterygii</taxon>
        <taxon>Teleostei</taxon>
        <taxon>Ostariophysi</taxon>
        <taxon>Cypriniformes</taxon>
        <taxon>Danionidae</taxon>
        <taxon>Danioninae</taxon>
        <taxon>Danionella</taxon>
    </lineage>
</organism>
<dbReference type="FunFam" id="3.30.160.60:FF:000031">
    <property type="entry name" value="GLI family zinc finger 3"/>
    <property type="match status" value="1"/>
</dbReference>
<keyword evidence="3" id="KW-0479">Metal-binding</keyword>
<feature type="signal peptide" evidence="10">
    <location>
        <begin position="1"/>
        <end position="31"/>
    </location>
</feature>
<feature type="region of interest" description="Disordered" evidence="9">
    <location>
        <begin position="205"/>
        <end position="266"/>
    </location>
</feature>
<evidence type="ECO:0000256" key="3">
    <source>
        <dbReference type="ARBA" id="ARBA00022723"/>
    </source>
</evidence>
<keyword evidence="10" id="KW-0732">Signal</keyword>
<sequence length="467" mass="50107">MRMKPGLQSALHHTSLLFITQLSSFFPSVKGVCISFCPEKESISELAAEEVASLSCEQNLAVLSTDFQNPDLSSSSLSGGVNGCHALPSYPIKQEGYKLGSSLGDFSGGMGAGGTELDSSNNGGGSDGNIATALSLSSMAVTVYPFNNEDGSSPLSLSPSSRHSARPNVSGLKRRCLSEGIDIVANICSSQMSCINALPTNSSSPTAATFSHKPLSAPSPQLPSPSSSSCLLPLSSSSSSSSVSSVEHCDETGSMQSGPGVANSDGLGLLIHPGTLLDSCTPALKQEPVDEFSPSEEELFQHHYHHLTSRANLCGGHSQHHHHQTGPPRLPMPPPYHLHQYMGSSPGSLLHLQSQQQSPPSGLLAQPKAPGLAEQQVGDREDLYSDKQLCRWIDCSAAYEQQEELVRHIEKVHIDQRKGEDFTCFWAGCVRRYKPFNARYKLLIHMRVHSGEKPNKCMHISTIKVFF</sequence>
<dbReference type="PANTHER" id="PTHR45718:SF3">
    <property type="entry name" value="ZINC FINGER PROTEIN GLIS1"/>
    <property type="match status" value="1"/>
</dbReference>
<dbReference type="GO" id="GO:0008270">
    <property type="term" value="F:zinc ion binding"/>
    <property type="evidence" value="ECO:0007669"/>
    <property type="project" value="UniProtKB-KW"/>
</dbReference>
<keyword evidence="5 8" id="KW-0863">Zinc-finger</keyword>
<dbReference type="GO" id="GO:0000978">
    <property type="term" value="F:RNA polymerase II cis-regulatory region sequence-specific DNA binding"/>
    <property type="evidence" value="ECO:0007669"/>
    <property type="project" value="TreeGrafter"/>
</dbReference>
<comment type="similarity">
    <text evidence="2">Belongs to the GLI C2H2-type zinc-finger protein family.</text>
</comment>
<proteinExistence type="inferred from homology"/>
<keyword evidence="4" id="KW-0677">Repeat</keyword>
<gene>
    <name evidence="12" type="ORF">DNTS_028828</name>
</gene>
<dbReference type="GO" id="GO:0000981">
    <property type="term" value="F:DNA-binding transcription factor activity, RNA polymerase II-specific"/>
    <property type="evidence" value="ECO:0007669"/>
    <property type="project" value="TreeGrafter"/>
</dbReference>
<dbReference type="InterPro" id="IPR036236">
    <property type="entry name" value="Znf_C2H2_sf"/>
</dbReference>
<feature type="region of interest" description="Disordered" evidence="9">
    <location>
        <begin position="151"/>
        <end position="171"/>
    </location>
</feature>
<comment type="subcellular location">
    <subcellularLocation>
        <location evidence="1">Nucleus</location>
    </subcellularLocation>
</comment>
<name>A0A553RKT9_9TELE</name>
<evidence type="ECO:0000256" key="7">
    <source>
        <dbReference type="ARBA" id="ARBA00023242"/>
    </source>
</evidence>
<dbReference type="Pfam" id="PF23561">
    <property type="entry name" value="zf-C2H2_15"/>
    <property type="match status" value="1"/>
</dbReference>
<keyword evidence="7" id="KW-0539">Nucleus</keyword>
<dbReference type="InterPro" id="IPR056436">
    <property type="entry name" value="Znf-C2H2_ZIC1-5/GLI1-3-like"/>
</dbReference>
<dbReference type="FunFam" id="3.30.160.60:FF:000453">
    <property type="entry name" value="GLIS family zinc finger 3"/>
    <property type="match status" value="1"/>
</dbReference>
<evidence type="ECO:0000256" key="4">
    <source>
        <dbReference type="ARBA" id="ARBA00022737"/>
    </source>
</evidence>
<evidence type="ECO:0000313" key="13">
    <source>
        <dbReference type="Proteomes" id="UP000316079"/>
    </source>
</evidence>
<dbReference type="PROSITE" id="PS00028">
    <property type="entry name" value="ZINC_FINGER_C2H2_1"/>
    <property type="match status" value="1"/>
</dbReference>
<feature type="domain" description="C2H2-type" evidence="11">
    <location>
        <begin position="422"/>
        <end position="454"/>
    </location>
</feature>
<evidence type="ECO:0000256" key="1">
    <source>
        <dbReference type="ARBA" id="ARBA00004123"/>
    </source>
</evidence>
<protein>
    <recommendedName>
        <fullName evidence="11">C2H2-type domain-containing protein</fullName>
    </recommendedName>
</protein>
<dbReference type="PROSITE" id="PS50157">
    <property type="entry name" value="ZINC_FINGER_C2H2_2"/>
    <property type="match status" value="2"/>
</dbReference>
<dbReference type="OrthoDB" id="3214149at2759"/>
<evidence type="ECO:0000256" key="2">
    <source>
        <dbReference type="ARBA" id="ARBA00010831"/>
    </source>
</evidence>
<feature type="compositionally biased region" description="Low complexity" evidence="9">
    <location>
        <begin position="343"/>
        <end position="367"/>
    </location>
</feature>
<evidence type="ECO:0000256" key="6">
    <source>
        <dbReference type="ARBA" id="ARBA00022833"/>
    </source>
</evidence>
<evidence type="ECO:0000256" key="5">
    <source>
        <dbReference type="ARBA" id="ARBA00022771"/>
    </source>
</evidence>
<dbReference type="EMBL" id="SRMA01023883">
    <property type="protein sequence ID" value="TRZ02792.1"/>
    <property type="molecule type" value="Genomic_DNA"/>
</dbReference>
<dbReference type="InterPro" id="IPR043359">
    <property type="entry name" value="GLI-like"/>
</dbReference>
<reference evidence="12 13" key="1">
    <citation type="journal article" date="2019" name="Sci. Data">
        <title>Hybrid genome assembly and annotation of Danionella translucida.</title>
        <authorList>
            <person name="Kadobianskyi M."/>
            <person name="Schulze L."/>
            <person name="Schuelke M."/>
            <person name="Judkewitz B."/>
        </authorList>
    </citation>
    <scope>NUCLEOTIDE SEQUENCE [LARGE SCALE GENOMIC DNA]</scope>
    <source>
        <strain evidence="12 13">Bolton</strain>
    </source>
</reference>
<evidence type="ECO:0000313" key="12">
    <source>
        <dbReference type="EMBL" id="TRZ02792.1"/>
    </source>
</evidence>
<evidence type="ECO:0000256" key="9">
    <source>
        <dbReference type="SAM" id="MobiDB-lite"/>
    </source>
</evidence>
<feature type="domain" description="C2H2-type" evidence="11">
    <location>
        <begin position="388"/>
        <end position="418"/>
    </location>
</feature>
<feature type="chain" id="PRO_5022219141" description="C2H2-type domain-containing protein" evidence="10">
    <location>
        <begin position="32"/>
        <end position="467"/>
    </location>
</feature>
<dbReference type="STRING" id="623744.A0A553RKT9"/>
<dbReference type="Proteomes" id="UP000316079">
    <property type="component" value="Unassembled WGS sequence"/>
</dbReference>
<feature type="region of interest" description="Disordered" evidence="9">
    <location>
        <begin position="312"/>
        <end position="374"/>
    </location>
</feature>
<feature type="compositionally biased region" description="Low complexity" evidence="9">
    <location>
        <begin position="152"/>
        <end position="161"/>
    </location>
</feature>
<feature type="compositionally biased region" description="Low complexity" evidence="9">
    <location>
        <begin position="214"/>
        <end position="245"/>
    </location>
</feature>
<dbReference type="SUPFAM" id="SSF57667">
    <property type="entry name" value="beta-beta-alpha zinc fingers"/>
    <property type="match status" value="2"/>
</dbReference>
<keyword evidence="6" id="KW-0862">Zinc</keyword>
<dbReference type="SMART" id="SM00355">
    <property type="entry name" value="ZnF_C2H2"/>
    <property type="match status" value="2"/>
</dbReference>
<dbReference type="Gene3D" id="3.30.160.60">
    <property type="entry name" value="Classic Zinc Finger"/>
    <property type="match status" value="2"/>
</dbReference>
<keyword evidence="13" id="KW-1185">Reference proteome</keyword>
<evidence type="ECO:0000256" key="8">
    <source>
        <dbReference type="PROSITE-ProRule" id="PRU00042"/>
    </source>
</evidence>
<comment type="caution">
    <text evidence="12">The sequence shown here is derived from an EMBL/GenBank/DDBJ whole genome shotgun (WGS) entry which is preliminary data.</text>
</comment>
<evidence type="ECO:0000259" key="11">
    <source>
        <dbReference type="PROSITE" id="PS50157"/>
    </source>
</evidence>